<protein>
    <submittedName>
        <fullName evidence="2">Uncharacterized protein</fullName>
    </submittedName>
</protein>
<feature type="chain" id="PRO_5021909982" evidence="1">
    <location>
        <begin position="19"/>
        <end position="127"/>
    </location>
</feature>
<evidence type="ECO:0000256" key="1">
    <source>
        <dbReference type="SAM" id="SignalP"/>
    </source>
</evidence>
<evidence type="ECO:0000313" key="2">
    <source>
        <dbReference type="EMBL" id="QDS69757.1"/>
    </source>
</evidence>
<proteinExistence type="predicted"/>
<dbReference type="EMBL" id="CP042187">
    <property type="protein sequence ID" value="QDS69757.1"/>
    <property type="molecule type" value="Genomic_DNA"/>
</dbReference>
<sequence length="127" mass="14522">MKLFSILAILTSIVSVSAKQWRLCCCHHKHEECDKVITTEIAYDLAALGAMEISNKQWTRDEGAPYDCRNCYAYAHDKKNLDNGLIGGKEFAHFCKRYDMYSTCWNPKPGFDYRNDDDPEVTGNIST</sequence>
<evidence type="ECO:0000313" key="3">
    <source>
        <dbReference type="Proteomes" id="UP000316270"/>
    </source>
</evidence>
<reference evidence="2 3" key="1">
    <citation type="submission" date="2019-07" db="EMBL/GenBank/DDBJ databases">
        <title>Finished genome of Venturia effusa.</title>
        <authorList>
            <person name="Young C.A."/>
            <person name="Cox M.P."/>
            <person name="Ganley A.R.D."/>
            <person name="David W.J."/>
        </authorList>
    </citation>
    <scope>NUCLEOTIDE SEQUENCE [LARGE SCALE GENOMIC DNA]</scope>
    <source>
        <strain evidence="3">albino</strain>
    </source>
</reference>
<accession>A0A517L2A3</accession>
<name>A0A517L2A3_9PEZI</name>
<feature type="signal peptide" evidence="1">
    <location>
        <begin position="1"/>
        <end position="18"/>
    </location>
</feature>
<keyword evidence="1" id="KW-0732">Signal</keyword>
<gene>
    <name evidence="2" type="ORF">FKW77_010175</name>
</gene>
<organism evidence="2 3">
    <name type="scientific">Venturia effusa</name>
    <dbReference type="NCBI Taxonomy" id="50376"/>
    <lineage>
        <taxon>Eukaryota</taxon>
        <taxon>Fungi</taxon>
        <taxon>Dikarya</taxon>
        <taxon>Ascomycota</taxon>
        <taxon>Pezizomycotina</taxon>
        <taxon>Dothideomycetes</taxon>
        <taxon>Pleosporomycetidae</taxon>
        <taxon>Venturiales</taxon>
        <taxon>Venturiaceae</taxon>
        <taxon>Venturia</taxon>
    </lineage>
</organism>
<dbReference type="AlphaFoldDB" id="A0A517L2A3"/>
<dbReference type="Proteomes" id="UP000316270">
    <property type="component" value="Chromosome 3"/>
</dbReference>
<keyword evidence="3" id="KW-1185">Reference proteome</keyword>